<dbReference type="Pfam" id="PF02504">
    <property type="entry name" value="FA_synthesis"/>
    <property type="match status" value="1"/>
</dbReference>
<protein>
    <recommendedName>
        <fullName evidence="8 10">Phosphate acyltransferase</fullName>
        <ecNumber evidence="8 10">2.3.1.274</ecNumber>
    </recommendedName>
    <alternativeName>
        <fullName evidence="10">Acyl-ACP phosphotransacylase</fullName>
    </alternativeName>
    <alternativeName>
        <fullName evidence="10">Acyl-[acyl-carrier-protein]--phosphate acyltransferase</fullName>
    </alternativeName>
    <alternativeName>
        <fullName evidence="10">Phosphate-acyl-ACP acyltransferase</fullName>
    </alternativeName>
</protein>
<keyword evidence="11" id="KW-0012">Acyltransferase</keyword>
<dbReference type="InterPro" id="IPR012281">
    <property type="entry name" value="Phospholipid_synth_PlsX-like"/>
</dbReference>
<sequence length="330" mass="35395">MKIAIDAMGGDHAPKAQVAGALAAVRSFEDVTITLLGDELKIAPHLSAHDRIDVVHTPSVITNDETPTQAIRKKKDSSMMLAVKAVREKRADACISAGNTGALMAAGLMQIGRINGLERPALAPMLPTLDGEGFLLLDVGANVDTRAEHLFQYGVMGDVYMRQVKNRKQPKVGLLNVGSEEGKGNDLSKQAYERMKSADFEFIGNIEARDVMNGGCDVVVCDGFSGNILLKSIEGTAESLFSIIKSELTSTMMNKMAAGILKPSFKNIKEKLSYSHYGGAGLFGLKAPVVKAHGSSDHTAVFHAIRQARQMVSEGVADVIATDLQRQRSE</sequence>
<dbReference type="PIRSF" id="PIRSF002465">
    <property type="entry name" value="Phsphlp_syn_PlsX"/>
    <property type="match status" value="1"/>
</dbReference>
<comment type="subcellular location">
    <subcellularLocation>
        <location evidence="10">Cytoplasm</location>
    </subcellularLocation>
    <text evidence="10">Associated with the membrane possibly through PlsY.</text>
</comment>
<dbReference type="HAMAP" id="MF_00019">
    <property type="entry name" value="PlsX"/>
    <property type="match status" value="1"/>
</dbReference>
<comment type="pathway">
    <text evidence="10">Lipid metabolism; phospholipid metabolism.</text>
</comment>
<dbReference type="SUPFAM" id="SSF53659">
    <property type="entry name" value="Isocitrate/Isopropylmalate dehydrogenase-like"/>
    <property type="match status" value="1"/>
</dbReference>
<evidence type="ECO:0000256" key="8">
    <source>
        <dbReference type="ARBA" id="ARBA00024069"/>
    </source>
</evidence>
<evidence type="ECO:0000256" key="3">
    <source>
        <dbReference type="ARBA" id="ARBA00022516"/>
    </source>
</evidence>
<evidence type="ECO:0000313" key="11">
    <source>
        <dbReference type="EMBL" id="MBB6449334.1"/>
    </source>
</evidence>
<keyword evidence="7 10" id="KW-1208">Phospholipid metabolism</keyword>
<dbReference type="EMBL" id="JACHHJ010000001">
    <property type="protein sequence ID" value="MBB6449334.1"/>
    <property type="molecule type" value="Genomic_DNA"/>
</dbReference>
<evidence type="ECO:0000256" key="2">
    <source>
        <dbReference type="ARBA" id="ARBA00022490"/>
    </source>
</evidence>
<comment type="caution">
    <text evidence="11">The sequence shown here is derived from an EMBL/GenBank/DDBJ whole genome shotgun (WGS) entry which is preliminary data.</text>
</comment>
<comment type="function">
    <text evidence="10">Catalyzes the reversible formation of acyl-phosphate (acyl-PO(4)) from acyl-[acyl-carrier-protein] (acyl-ACP). This enzyme utilizes acyl-ACP as fatty acyl donor, but not acyl-CoA.</text>
</comment>
<reference evidence="11 12" key="1">
    <citation type="submission" date="2020-08" db="EMBL/GenBank/DDBJ databases">
        <title>Genomic Encyclopedia of Type Strains, Phase IV (KMG-IV): sequencing the most valuable type-strain genomes for metagenomic binning, comparative biology and taxonomic classification.</title>
        <authorList>
            <person name="Goeker M."/>
        </authorList>
    </citation>
    <scope>NUCLEOTIDE SEQUENCE [LARGE SCALE GENOMIC DNA]</scope>
    <source>
        <strain evidence="11 12">DSM 21769</strain>
    </source>
</reference>
<dbReference type="AlphaFoldDB" id="A0A841PNI5"/>
<evidence type="ECO:0000256" key="1">
    <source>
        <dbReference type="ARBA" id="ARBA00001232"/>
    </source>
</evidence>
<dbReference type="GO" id="GO:0008654">
    <property type="term" value="P:phospholipid biosynthetic process"/>
    <property type="evidence" value="ECO:0007669"/>
    <property type="project" value="UniProtKB-KW"/>
</dbReference>
<keyword evidence="5 10" id="KW-0443">Lipid metabolism</keyword>
<name>A0A841PNI5_9BACL</name>
<dbReference type="PANTHER" id="PTHR30100:SF1">
    <property type="entry name" value="PHOSPHATE ACYLTRANSFERASE"/>
    <property type="match status" value="1"/>
</dbReference>
<evidence type="ECO:0000256" key="6">
    <source>
        <dbReference type="ARBA" id="ARBA00023209"/>
    </source>
</evidence>
<evidence type="ECO:0000256" key="5">
    <source>
        <dbReference type="ARBA" id="ARBA00023098"/>
    </source>
</evidence>
<keyword evidence="12" id="KW-1185">Reference proteome</keyword>
<dbReference type="UniPathway" id="UPA00085"/>
<dbReference type="Gene3D" id="3.40.718.10">
    <property type="entry name" value="Isopropylmalate Dehydrogenase"/>
    <property type="match status" value="1"/>
</dbReference>
<dbReference type="Proteomes" id="UP000568839">
    <property type="component" value="Unassembled WGS sequence"/>
</dbReference>
<comment type="similarity">
    <text evidence="10">Belongs to the PlsX family.</text>
</comment>
<dbReference type="NCBIfam" id="TIGR00182">
    <property type="entry name" value="plsX"/>
    <property type="match status" value="1"/>
</dbReference>
<dbReference type="GO" id="GO:0005737">
    <property type="term" value="C:cytoplasm"/>
    <property type="evidence" value="ECO:0007669"/>
    <property type="project" value="UniProtKB-SubCell"/>
</dbReference>
<dbReference type="PANTHER" id="PTHR30100">
    <property type="entry name" value="FATTY ACID/PHOSPHOLIPID SYNTHESIS PROTEIN PLSX"/>
    <property type="match status" value="1"/>
</dbReference>
<keyword evidence="6 10" id="KW-0594">Phospholipid biosynthesis</keyword>
<evidence type="ECO:0000256" key="4">
    <source>
        <dbReference type="ARBA" id="ARBA00022679"/>
    </source>
</evidence>
<comment type="subunit">
    <text evidence="9 10">Homodimer. Probably interacts with PlsY.</text>
</comment>
<keyword evidence="2 10" id="KW-0963">Cytoplasm</keyword>
<dbReference type="GO" id="GO:0043811">
    <property type="term" value="F:phosphate:acyl-[acyl carrier protein] acyltransferase activity"/>
    <property type="evidence" value="ECO:0007669"/>
    <property type="project" value="UniProtKB-UniRule"/>
</dbReference>
<evidence type="ECO:0000313" key="12">
    <source>
        <dbReference type="Proteomes" id="UP000568839"/>
    </source>
</evidence>
<keyword evidence="4 10" id="KW-0808">Transferase</keyword>
<dbReference type="EC" id="2.3.1.274" evidence="8 10"/>
<accession>A0A841PNI5</accession>
<evidence type="ECO:0000256" key="7">
    <source>
        <dbReference type="ARBA" id="ARBA00023264"/>
    </source>
</evidence>
<dbReference type="RefSeq" id="WP_184403229.1">
    <property type="nucleotide sequence ID" value="NZ_JACHHJ010000001.1"/>
</dbReference>
<comment type="catalytic activity">
    <reaction evidence="1 10">
        <text>a fatty acyl-[ACP] + phosphate = an acyl phosphate + holo-[ACP]</text>
        <dbReference type="Rhea" id="RHEA:42292"/>
        <dbReference type="Rhea" id="RHEA-COMP:9685"/>
        <dbReference type="Rhea" id="RHEA-COMP:14125"/>
        <dbReference type="ChEBI" id="CHEBI:43474"/>
        <dbReference type="ChEBI" id="CHEBI:59918"/>
        <dbReference type="ChEBI" id="CHEBI:64479"/>
        <dbReference type="ChEBI" id="CHEBI:138651"/>
        <dbReference type="EC" id="2.3.1.274"/>
    </reaction>
</comment>
<evidence type="ECO:0000256" key="10">
    <source>
        <dbReference type="HAMAP-Rule" id="MF_00019"/>
    </source>
</evidence>
<evidence type="ECO:0000256" key="9">
    <source>
        <dbReference type="ARBA" id="ARBA00046608"/>
    </source>
</evidence>
<proteinExistence type="inferred from homology"/>
<dbReference type="InterPro" id="IPR003664">
    <property type="entry name" value="FA_synthesis"/>
</dbReference>
<gene>
    <name evidence="10" type="primary">plsX</name>
    <name evidence="11" type="ORF">HNR44_001283</name>
</gene>
<keyword evidence="3 10" id="KW-0444">Lipid biosynthesis</keyword>
<organism evidence="11 12">
    <name type="scientific">Geomicrobium halophilum</name>
    <dbReference type="NCBI Taxonomy" id="549000"/>
    <lineage>
        <taxon>Bacteria</taxon>
        <taxon>Bacillati</taxon>
        <taxon>Bacillota</taxon>
        <taxon>Bacilli</taxon>
        <taxon>Bacillales</taxon>
        <taxon>Geomicrobium</taxon>
    </lineage>
</organism>
<dbReference type="GO" id="GO:0006633">
    <property type="term" value="P:fatty acid biosynthetic process"/>
    <property type="evidence" value="ECO:0007669"/>
    <property type="project" value="UniProtKB-UniRule"/>
</dbReference>